<dbReference type="InterPro" id="IPR043504">
    <property type="entry name" value="Peptidase_S1_PA_chymotrypsin"/>
</dbReference>
<dbReference type="SUPFAM" id="SSF50494">
    <property type="entry name" value="Trypsin-like serine proteases"/>
    <property type="match status" value="1"/>
</dbReference>
<gene>
    <name evidence="4" type="ORF">DV515_00014743</name>
</gene>
<proteinExistence type="predicted"/>
<feature type="signal peptide" evidence="2">
    <location>
        <begin position="1"/>
        <end position="17"/>
    </location>
</feature>
<dbReference type="PANTHER" id="PTHR24257">
    <property type="entry name" value="CHYMOTRYPSIN-LIKE ELASTASE FAMILY MEMBER"/>
    <property type="match status" value="1"/>
</dbReference>
<evidence type="ECO:0000256" key="1">
    <source>
        <dbReference type="SAM" id="MobiDB-lite"/>
    </source>
</evidence>
<keyword evidence="2" id="KW-0732">Signal</keyword>
<feature type="domain" description="Peptidase S1" evidence="3">
    <location>
        <begin position="80"/>
        <end position="116"/>
    </location>
</feature>
<dbReference type="InterPro" id="IPR009003">
    <property type="entry name" value="Peptidase_S1_PA"/>
</dbReference>
<evidence type="ECO:0000313" key="4">
    <source>
        <dbReference type="EMBL" id="RLV89745.1"/>
    </source>
</evidence>
<dbReference type="PANTHER" id="PTHR24257:SF22">
    <property type="entry name" value="CHYMOTRYPSIN-LIKE ELASTASE FAMILY MEMBER 3B"/>
    <property type="match status" value="1"/>
</dbReference>
<dbReference type="GO" id="GO:0004252">
    <property type="term" value="F:serine-type endopeptidase activity"/>
    <property type="evidence" value="ECO:0007669"/>
    <property type="project" value="InterPro"/>
</dbReference>
<sequence>MAAMLSLVLLLVAGGEARVGARWVTVPCPAGAHAAVLPDPRVVNGQDAEPHSWPWQVRGRGDRGTGSGSRVAGGWHPAVSPPQISLQYEWNGSFYHTCGGTLIASNWVMTAAHCIS</sequence>
<name>A0A3L8RYR6_CHLGU</name>
<dbReference type="OrthoDB" id="5597713at2759"/>
<evidence type="ECO:0000313" key="5">
    <source>
        <dbReference type="Proteomes" id="UP000276834"/>
    </source>
</evidence>
<feature type="chain" id="PRO_5018054229" description="Peptidase S1 domain-containing protein" evidence="2">
    <location>
        <begin position="18"/>
        <end position="116"/>
    </location>
</feature>
<dbReference type="InterPro" id="IPR050850">
    <property type="entry name" value="Peptidase_S1_Elastase_sf"/>
</dbReference>
<dbReference type="Gene3D" id="2.40.10.10">
    <property type="entry name" value="Trypsin-like serine proteases"/>
    <property type="match status" value="1"/>
</dbReference>
<dbReference type="AlphaFoldDB" id="A0A3L8RYR6"/>
<dbReference type="Proteomes" id="UP000276834">
    <property type="component" value="Unassembled WGS sequence"/>
</dbReference>
<comment type="caution">
    <text evidence="4">The sequence shown here is derived from an EMBL/GenBank/DDBJ whole genome shotgun (WGS) entry which is preliminary data.</text>
</comment>
<dbReference type="PROSITE" id="PS00134">
    <property type="entry name" value="TRYPSIN_HIS"/>
    <property type="match status" value="1"/>
</dbReference>
<evidence type="ECO:0000259" key="3">
    <source>
        <dbReference type="Pfam" id="PF00089"/>
    </source>
</evidence>
<accession>A0A3L8RYR6</accession>
<keyword evidence="5" id="KW-1185">Reference proteome</keyword>
<dbReference type="Pfam" id="PF00089">
    <property type="entry name" value="Trypsin"/>
    <property type="match status" value="1"/>
</dbReference>
<dbReference type="GO" id="GO:0006508">
    <property type="term" value="P:proteolysis"/>
    <property type="evidence" value="ECO:0007669"/>
    <property type="project" value="InterPro"/>
</dbReference>
<dbReference type="EMBL" id="QUSF01000139">
    <property type="protein sequence ID" value="RLV89745.1"/>
    <property type="molecule type" value="Genomic_DNA"/>
</dbReference>
<reference evidence="4 5" key="1">
    <citation type="journal article" date="2018" name="Proc. R. Soc. B">
        <title>A non-coding region near Follistatin controls head colour polymorphism in the Gouldian finch.</title>
        <authorList>
            <person name="Toomey M.B."/>
            <person name="Marques C.I."/>
            <person name="Andrade P."/>
            <person name="Araujo P.M."/>
            <person name="Sabatino S."/>
            <person name="Gazda M.A."/>
            <person name="Afonso S."/>
            <person name="Lopes R.J."/>
            <person name="Corbo J.C."/>
            <person name="Carneiro M."/>
        </authorList>
    </citation>
    <scope>NUCLEOTIDE SEQUENCE [LARGE SCALE GENOMIC DNA]</scope>
    <source>
        <strain evidence="4">Red01</strain>
        <tissue evidence="4">Muscle</tissue>
    </source>
</reference>
<dbReference type="GO" id="GO:0005615">
    <property type="term" value="C:extracellular space"/>
    <property type="evidence" value="ECO:0007669"/>
    <property type="project" value="TreeGrafter"/>
</dbReference>
<feature type="region of interest" description="Disordered" evidence="1">
    <location>
        <begin position="47"/>
        <end position="74"/>
    </location>
</feature>
<evidence type="ECO:0000256" key="2">
    <source>
        <dbReference type="SAM" id="SignalP"/>
    </source>
</evidence>
<organism evidence="4 5">
    <name type="scientific">Chloebia gouldiae</name>
    <name type="common">Gouldian finch</name>
    <name type="synonym">Erythrura gouldiae</name>
    <dbReference type="NCBI Taxonomy" id="44316"/>
    <lineage>
        <taxon>Eukaryota</taxon>
        <taxon>Metazoa</taxon>
        <taxon>Chordata</taxon>
        <taxon>Craniata</taxon>
        <taxon>Vertebrata</taxon>
        <taxon>Euteleostomi</taxon>
        <taxon>Archelosauria</taxon>
        <taxon>Archosauria</taxon>
        <taxon>Dinosauria</taxon>
        <taxon>Saurischia</taxon>
        <taxon>Theropoda</taxon>
        <taxon>Coelurosauria</taxon>
        <taxon>Aves</taxon>
        <taxon>Neognathae</taxon>
        <taxon>Neoaves</taxon>
        <taxon>Telluraves</taxon>
        <taxon>Australaves</taxon>
        <taxon>Passeriformes</taxon>
        <taxon>Passeroidea</taxon>
        <taxon>Passeridae</taxon>
        <taxon>Chloebia</taxon>
    </lineage>
</organism>
<dbReference type="InterPro" id="IPR018114">
    <property type="entry name" value="TRYPSIN_HIS"/>
</dbReference>
<dbReference type="InterPro" id="IPR001254">
    <property type="entry name" value="Trypsin_dom"/>
</dbReference>
<protein>
    <recommendedName>
        <fullName evidence="3">Peptidase S1 domain-containing protein</fullName>
    </recommendedName>
</protein>